<gene>
    <name evidence="4" type="ORF">KIN20_001581</name>
</gene>
<dbReference type="PROSITE" id="PS50202">
    <property type="entry name" value="MSP"/>
    <property type="match status" value="1"/>
</dbReference>
<keyword evidence="5" id="KW-1185">Reference proteome</keyword>
<dbReference type="Proteomes" id="UP001196413">
    <property type="component" value="Unassembled WGS sequence"/>
</dbReference>
<evidence type="ECO:0000259" key="3">
    <source>
        <dbReference type="PROSITE" id="PS50202"/>
    </source>
</evidence>
<protein>
    <recommendedName>
        <fullName evidence="1">Major sperm protein</fullName>
    </recommendedName>
</protein>
<evidence type="ECO:0000256" key="1">
    <source>
        <dbReference type="RuleBase" id="RU003425"/>
    </source>
</evidence>
<accession>A0AAD5MMC4</accession>
<sequence length="205" mass="21376">MPVTLRNDGARVAFKVKCSNNNEYGIQPIYGYIPTSGTVTLTVTRLPGRPKEDIMVLQWIEVKDDTKEPKQVFATATPASIQSITVPLLVMADLPTLALATTPKGPKSSMPMPVQGPTSTATGVLPAKGVTSEAPASVDGKPVTPAAADATPSLPPDADKQPPSDADKQPPPDADKQPPPAPTTQPASQGATDDAFVTSMYAAKY</sequence>
<dbReference type="EMBL" id="JAHQIW010000207">
    <property type="protein sequence ID" value="KAJ1346694.1"/>
    <property type="molecule type" value="Genomic_DNA"/>
</dbReference>
<organism evidence="4 5">
    <name type="scientific">Parelaphostrongylus tenuis</name>
    <name type="common">Meningeal worm</name>
    <dbReference type="NCBI Taxonomy" id="148309"/>
    <lineage>
        <taxon>Eukaryota</taxon>
        <taxon>Metazoa</taxon>
        <taxon>Ecdysozoa</taxon>
        <taxon>Nematoda</taxon>
        <taxon>Chromadorea</taxon>
        <taxon>Rhabditida</taxon>
        <taxon>Rhabditina</taxon>
        <taxon>Rhabditomorpha</taxon>
        <taxon>Strongyloidea</taxon>
        <taxon>Metastrongylidae</taxon>
        <taxon>Parelaphostrongylus</taxon>
    </lineage>
</organism>
<proteinExistence type="predicted"/>
<comment type="caution">
    <text evidence="4">The sequence shown here is derived from an EMBL/GenBank/DDBJ whole genome shotgun (WGS) entry which is preliminary data.</text>
</comment>
<dbReference type="InterPro" id="IPR013783">
    <property type="entry name" value="Ig-like_fold"/>
</dbReference>
<dbReference type="SUPFAM" id="SSF49354">
    <property type="entry name" value="PapD-like"/>
    <property type="match status" value="1"/>
</dbReference>
<dbReference type="Gene3D" id="2.60.40.10">
    <property type="entry name" value="Immunoglobulins"/>
    <property type="match status" value="1"/>
</dbReference>
<dbReference type="InterPro" id="IPR000535">
    <property type="entry name" value="MSP_dom"/>
</dbReference>
<feature type="region of interest" description="Disordered" evidence="2">
    <location>
        <begin position="102"/>
        <end position="205"/>
    </location>
</feature>
<dbReference type="PANTHER" id="PTHR22947:SF39">
    <property type="entry name" value="MSP DOMAIN-CONTAINING PROTEIN"/>
    <property type="match status" value="1"/>
</dbReference>
<dbReference type="InterPro" id="IPR008962">
    <property type="entry name" value="PapD-like_sf"/>
</dbReference>
<evidence type="ECO:0000313" key="4">
    <source>
        <dbReference type="EMBL" id="KAJ1346694.1"/>
    </source>
</evidence>
<feature type="compositionally biased region" description="Basic and acidic residues" evidence="2">
    <location>
        <begin position="157"/>
        <end position="176"/>
    </location>
</feature>
<dbReference type="PANTHER" id="PTHR22947">
    <property type="entry name" value="MAJOR SPERM PROTEIN"/>
    <property type="match status" value="1"/>
</dbReference>
<dbReference type="AlphaFoldDB" id="A0AAD5MMC4"/>
<dbReference type="InterPro" id="IPR051774">
    <property type="entry name" value="Sperm-specific_class_P"/>
</dbReference>
<keyword evidence="1" id="KW-0206">Cytoskeleton</keyword>
<evidence type="ECO:0000256" key="2">
    <source>
        <dbReference type="SAM" id="MobiDB-lite"/>
    </source>
</evidence>
<keyword evidence="1" id="KW-0963">Cytoplasm</keyword>
<comment type="function">
    <text evidence="1">Central component in molecular interactions underlying sperm crawling. Forms an extensive filament system that extends from sperm villipoda, along the leading edge of the pseudopod.</text>
</comment>
<name>A0AAD5MMC4_PARTN</name>
<feature type="domain" description="MSP" evidence="3">
    <location>
        <begin position="1"/>
        <end position="91"/>
    </location>
</feature>
<evidence type="ECO:0000313" key="5">
    <source>
        <dbReference type="Proteomes" id="UP001196413"/>
    </source>
</evidence>
<dbReference type="Pfam" id="PF00635">
    <property type="entry name" value="Motile_Sperm"/>
    <property type="match status" value="1"/>
</dbReference>
<reference evidence="4" key="1">
    <citation type="submission" date="2021-06" db="EMBL/GenBank/DDBJ databases">
        <title>Parelaphostrongylus tenuis whole genome reference sequence.</title>
        <authorList>
            <person name="Garwood T.J."/>
            <person name="Larsen P.A."/>
            <person name="Fountain-Jones N.M."/>
            <person name="Garbe J.R."/>
            <person name="Macchietto M.G."/>
            <person name="Kania S.A."/>
            <person name="Gerhold R.W."/>
            <person name="Richards J.E."/>
            <person name="Wolf T.M."/>
        </authorList>
    </citation>
    <scope>NUCLEOTIDE SEQUENCE</scope>
    <source>
        <strain evidence="4">MNPRO001-30</strain>
        <tissue evidence="4">Meninges</tissue>
    </source>
</reference>